<dbReference type="PANTHER" id="PTHR43133:SF46">
    <property type="entry name" value="RNA POLYMERASE SIGMA-70 FACTOR ECF SUBFAMILY"/>
    <property type="match status" value="1"/>
</dbReference>
<protein>
    <submittedName>
        <fullName evidence="7">ECF RNA polymerase sigma-E factor</fullName>
    </submittedName>
</protein>
<dbReference type="NCBIfam" id="TIGR02937">
    <property type="entry name" value="sigma70-ECF"/>
    <property type="match status" value="1"/>
</dbReference>
<keyword evidence="4" id="KW-0804">Transcription</keyword>
<evidence type="ECO:0000256" key="3">
    <source>
        <dbReference type="ARBA" id="ARBA00023082"/>
    </source>
</evidence>
<sequence length="202" mass="23187">MKFATTRRTEPLSASKSDEGMLAWADMQEATAVADACQQGDPIAQRRLYDVTHQNVYRLVVRMVGIQDAADVTQQVFLQAFRKISQFSGKSQIGTWMYRVAVNEALQHLRKRKRRQFEPLEQEPMDRSVTSRENMDDKELLERALGQLDPELRSAFLLREVEGLSYREIADALEIPEGTVGSRLNRARQELKLHLAQLGWEP</sequence>
<feature type="domain" description="RNA polymerase sigma factor 70 region 4 type 2" evidence="6">
    <location>
        <begin position="139"/>
        <end position="191"/>
    </location>
</feature>
<dbReference type="InterPro" id="IPR039425">
    <property type="entry name" value="RNA_pol_sigma-70-like"/>
</dbReference>
<dbReference type="KEGG" id="bgok:Pr1d_30950"/>
<dbReference type="GO" id="GO:0016987">
    <property type="term" value="F:sigma factor activity"/>
    <property type="evidence" value="ECO:0007669"/>
    <property type="project" value="UniProtKB-KW"/>
</dbReference>
<dbReference type="GO" id="GO:0006352">
    <property type="term" value="P:DNA-templated transcription initiation"/>
    <property type="evidence" value="ECO:0007669"/>
    <property type="project" value="InterPro"/>
</dbReference>
<dbReference type="Gene3D" id="1.10.10.10">
    <property type="entry name" value="Winged helix-like DNA-binding domain superfamily/Winged helix DNA-binding domain"/>
    <property type="match status" value="1"/>
</dbReference>
<dbReference type="AlphaFoldDB" id="A0A5B9QDB0"/>
<feature type="domain" description="RNA polymerase sigma-70 region 2" evidence="5">
    <location>
        <begin position="49"/>
        <end position="115"/>
    </location>
</feature>
<dbReference type="SUPFAM" id="SSF88946">
    <property type="entry name" value="Sigma2 domain of RNA polymerase sigma factors"/>
    <property type="match status" value="1"/>
</dbReference>
<name>A0A5B9QDB0_9BACT</name>
<evidence type="ECO:0000256" key="2">
    <source>
        <dbReference type="ARBA" id="ARBA00023015"/>
    </source>
</evidence>
<proteinExistence type="inferred from homology"/>
<dbReference type="Proteomes" id="UP000323917">
    <property type="component" value="Chromosome"/>
</dbReference>
<dbReference type="Pfam" id="PF04542">
    <property type="entry name" value="Sigma70_r2"/>
    <property type="match status" value="1"/>
</dbReference>
<dbReference type="CDD" id="cd06171">
    <property type="entry name" value="Sigma70_r4"/>
    <property type="match status" value="1"/>
</dbReference>
<keyword evidence="3" id="KW-0731">Sigma factor</keyword>
<dbReference type="Pfam" id="PF08281">
    <property type="entry name" value="Sigma70_r4_2"/>
    <property type="match status" value="1"/>
</dbReference>
<dbReference type="EMBL" id="CP042913">
    <property type="protein sequence ID" value="QEG35789.1"/>
    <property type="molecule type" value="Genomic_DNA"/>
</dbReference>
<dbReference type="InterPro" id="IPR013324">
    <property type="entry name" value="RNA_pol_sigma_r3/r4-like"/>
</dbReference>
<dbReference type="SUPFAM" id="SSF88659">
    <property type="entry name" value="Sigma3 and sigma4 domains of RNA polymerase sigma factors"/>
    <property type="match status" value="1"/>
</dbReference>
<reference evidence="7 8" key="1">
    <citation type="submission" date="2019-08" db="EMBL/GenBank/DDBJ databases">
        <title>Deep-cultivation of Planctomycetes and their phenomic and genomic characterization uncovers novel biology.</title>
        <authorList>
            <person name="Wiegand S."/>
            <person name="Jogler M."/>
            <person name="Boedeker C."/>
            <person name="Pinto D."/>
            <person name="Vollmers J."/>
            <person name="Rivas-Marin E."/>
            <person name="Kohn T."/>
            <person name="Peeters S.H."/>
            <person name="Heuer A."/>
            <person name="Rast P."/>
            <person name="Oberbeckmann S."/>
            <person name="Bunk B."/>
            <person name="Jeske O."/>
            <person name="Meyerdierks A."/>
            <person name="Storesund J.E."/>
            <person name="Kallscheuer N."/>
            <person name="Luecker S."/>
            <person name="Lage O.M."/>
            <person name="Pohl T."/>
            <person name="Merkel B.J."/>
            <person name="Hornburger P."/>
            <person name="Mueller R.-W."/>
            <person name="Bruemmer F."/>
            <person name="Labrenz M."/>
            <person name="Spormann A.M."/>
            <person name="Op den Camp H."/>
            <person name="Overmann J."/>
            <person name="Amann R."/>
            <person name="Jetten M.S.M."/>
            <person name="Mascher T."/>
            <person name="Medema M.H."/>
            <person name="Devos D.P."/>
            <person name="Kaster A.-K."/>
            <person name="Ovreas L."/>
            <person name="Rohde M."/>
            <person name="Galperin M.Y."/>
            <person name="Jogler C."/>
        </authorList>
    </citation>
    <scope>NUCLEOTIDE SEQUENCE [LARGE SCALE GENOMIC DNA]</scope>
    <source>
        <strain evidence="7 8">Pr1d</strain>
    </source>
</reference>
<gene>
    <name evidence="7" type="primary">rpoE_2</name>
    <name evidence="7" type="ORF">Pr1d_30950</name>
</gene>
<keyword evidence="2" id="KW-0805">Transcription regulation</keyword>
<dbReference type="RefSeq" id="WP_238476510.1">
    <property type="nucleotide sequence ID" value="NZ_CP042913.1"/>
</dbReference>
<dbReference type="InterPro" id="IPR014284">
    <property type="entry name" value="RNA_pol_sigma-70_dom"/>
</dbReference>
<dbReference type="InterPro" id="IPR013249">
    <property type="entry name" value="RNA_pol_sigma70_r4_t2"/>
</dbReference>
<dbReference type="InterPro" id="IPR013325">
    <property type="entry name" value="RNA_pol_sigma_r2"/>
</dbReference>
<dbReference type="Gene3D" id="1.10.1740.10">
    <property type="match status" value="1"/>
</dbReference>
<dbReference type="InterPro" id="IPR036388">
    <property type="entry name" value="WH-like_DNA-bd_sf"/>
</dbReference>
<evidence type="ECO:0000256" key="4">
    <source>
        <dbReference type="ARBA" id="ARBA00023163"/>
    </source>
</evidence>
<accession>A0A5B9QDB0</accession>
<evidence type="ECO:0000259" key="6">
    <source>
        <dbReference type="Pfam" id="PF08281"/>
    </source>
</evidence>
<dbReference type="InterPro" id="IPR007627">
    <property type="entry name" value="RNA_pol_sigma70_r2"/>
</dbReference>
<evidence type="ECO:0000256" key="1">
    <source>
        <dbReference type="ARBA" id="ARBA00010641"/>
    </source>
</evidence>
<dbReference type="PANTHER" id="PTHR43133">
    <property type="entry name" value="RNA POLYMERASE ECF-TYPE SIGMA FACTO"/>
    <property type="match status" value="1"/>
</dbReference>
<dbReference type="GO" id="GO:0003677">
    <property type="term" value="F:DNA binding"/>
    <property type="evidence" value="ECO:0007669"/>
    <property type="project" value="InterPro"/>
</dbReference>
<comment type="similarity">
    <text evidence="1">Belongs to the sigma-70 factor family. ECF subfamily.</text>
</comment>
<evidence type="ECO:0000259" key="5">
    <source>
        <dbReference type="Pfam" id="PF04542"/>
    </source>
</evidence>
<keyword evidence="8" id="KW-1185">Reference proteome</keyword>
<organism evidence="7 8">
    <name type="scientific">Bythopirellula goksoeyrii</name>
    <dbReference type="NCBI Taxonomy" id="1400387"/>
    <lineage>
        <taxon>Bacteria</taxon>
        <taxon>Pseudomonadati</taxon>
        <taxon>Planctomycetota</taxon>
        <taxon>Planctomycetia</taxon>
        <taxon>Pirellulales</taxon>
        <taxon>Lacipirellulaceae</taxon>
        <taxon>Bythopirellula</taxon>
    </lineage>
</organism>
<evidence type="ECO:0000313" key="7">
    <source>
        <dbReference type="EMBL" id="QEG35789.1"/>
    </source>
</evidence>
<evidence type="ECO:0000313" key="8">
    <source>
        <dbReference type="Proteomes" id="UP000323917"/>
    </source>
</evidence>